<dbReference type="SUPFAM" id="SSF52266">
    <property type="entry name" value="SGNH hydrolase"/>
    <property type="match status" value="1"/>
</dbReference>
<dbReference type="Gene3D" id="3.40.50.1110">
    <property type="entry name" value="SGNH hydrolase"/>
    <property type="match status" value="1"/>
</dbReference>
<proteinExistence type="predicted"/>
<dbReference type="InterPro" id="IPR001087">
    <property type="entry name" value="GDSL"/>
</dbReference>
<sequence length="343" mass="37848">MNMNRVKKRLVISFFILISTIWAASASAATYDRMVVFGDSLSDHYGLHTYLGPILGDYDAVTNPGGIREVWTNGDVWAEYLAEFWNAELDNRAIAGAMTQGHDTPAVQALVDQGVLPPLGMTGQVSTWLDEAALPLSGDTLFVIWVGGNDLLVYGEGRSEAATAEEMISDAVTNVTAALGQLYDAGARKFLVMNLPDLGTIPYCLSQSADVQAATTELTENFNTALYEAVEAFAESENDETLHWFDVFTFLHRVVEIGVFPNTTDTYLVLDEDGNDTGEVNEPAWAYLYWDTVHPTTRTHKLLGHFVGFRLYFDSGIGNHPRCYSNGTYSFMKSQLEYLAAEN</sequence>
<dbReference type="InterPro" id="IPR051058">
    <property type="entry name" value="GDSL_Est/Lipase"/>
</dbReference>
<evidence type="ECO:0000313" key="4">
    <source>
        <dbReference type="Proteomes" id="UP000288096"/>
    </source>
</evidence>
<dbReference type="Proteomes" id="UP000288096">
    <property type="component" value="Unassembled WGS sequence"/>
</dbReference>
<dbReference type="PANTHER" id="PTHR45648">
    <property type="entry name" value="GDSL LIPASE/ACYLHYDROLASE FAMILY PROTEIN (AFU_ORTHOLOGUE AFUA_4G14700)"/>
    <property type="match status" value="1"/>
</dbReference>
<dbReference type="AlphaFoldDB" id="A0A401G1H0"/>
<feature type="chain" id="PRO_5019373568" evidence="2">
    <location>
        <begin position="29"/>
        <end position="343"/>
    </location>
</feature>
<dbReference type="PANTHER" id="PTHR45648:SF22">
    <property type="entry name" value="GDSL LIPASE_ACYLHYDROLASE FAMILY PROTEIN (AFU_ORTHOLOGUE AFUA_4G14700)"/>
    <property type="match status" value="1"/>
</dbReference>
<dbReference type="GO" id="GO:0016788">
    <property type="term" value="F:hydrolase activity, acting on ester bonds"/>
    <property type="evidence" value="ECO:0007669"/>
    <property type="project" value="InterPro"/>
</dbReference>
<dbReference type="Pfam" id="PF00657">
    <property type="entry name" value="Lipase_GDSL"/>
    <property type="match status" value="1"/>
</dbReference>
<dbReference type="EMBL" id="BEXT01000001">
    <property type="protein sequence ID" value="GBC63047.1"/>
    <property type="molecule type" value="Genomic_DNA"/>
</dbReference>
<keyword evidence="1" id="KW-0378">Hydrolase</keyword>
<keyword evidence="2" id="KW-0732">Signal</keyword>
<accession>A0A401G1H0</accession>
<dbReference type="InterPro" id="IPR036514">
    <property type="entry name" value="SGNH_hydro_sf"/>
</dbReference>
<evidence type="ECO:0000256" key="1">
    <source>
        <dbReference type="ARBA" id="ARBA00022801"/>
    </source>
</evidence>
<evidence type="ECO:0000313" key="3">
    <source>
        <dbReference type="EMBL" id="GBC63047.1"/>
    </source>
</evidence>
<protein>
    <submittedName>
        <fullName evidence="3">Autotransporter</fullName>
    </submittedName>
</protein>
<dbReference type="CDD" id="cd01846">
    <property type="entry name" value="fatty_acyltransferase_like"/>
    <property type="match status" value="1"/>
</dbReference>
<keyword evidence="4" id="KW-1185">Reference proteome</keyword>
<name>A0A401G1H0_9BACT</name>
<reference evidence="4" key="1">
    <citation type="submission" date="2017-11" db="EMBL/GenBank/DDBJ databases">
        <authorList>
            <person name="Watanabe M."/>
            <person name="Kojima H."/>
        </authorList>
    </citation>
    <scope>NUCLEOTIDE SEQUENCE [LARGE SCALE GENOMIC DNA]</scope>
    <source>
        <strain evidence="4">Tokyo 01</strain>
    </source>
</reference>
<gene>
    <name evidence="3" type="ORF">DENIS_4036</name>
</gene>
<evidence type="ECO:0000256" key="2">
    <source>
        <dbReference type="SAM" id="SignalP"/>
    </source>
</evidence>
<comment type="caution">
    <text evidence="3">The sequence shown here is derived from an EMBL/GenBank/DDBJ whole genome shotgun (WGS) entry which is preliminary data.</text>
</comment>
<reference evidence="4" key="2">
    <citation type="submission" date="2019-01" db="EMBL/GenBank/DDBJ databases">
        <title>Genome sequence of Desulfonema ishimotonii strain Tokyo 01.</title>
        <authorList>
            <person name="Fukui M."/>
        </authorList>
    </citation>
    <scope>NUCLEOTIDE SEQUENCE [LARGE SCALE GENOMIC DNA]</scope>
    <source>
        <strain evidence="4">Tokyo 01</strain>
    </source>
</reference>
<organism evidence="3 4">
    <name type="scientific">Desulfonema ishimotonii</name>
    <dbReference type="NCBI Taxonomy" id="45657"/>
    <lineage>
        <taxon>Bacteria</taxon>
        <taxon>Pseudomonadati</taxon>
        <taxon>Thermodesulfobacteriota</taxon>
        <taxon>Desulfobacteria</taxon>
        <taxon>Desulfobacterales</taxon>
        <taxon>Desulfococcaceae</taxon>
        <taxon>Desulfonema</taxon>
    </lineage>
</organism>
<feature type="signal peptide" evidence="2">
    <location>
        <begin position="1"/>
        <end position="28"/>
    </location>
</feature>